<dbReference type="RefSeq" id="XP_018151733.1">
    <property type="nucleotide sequence ID" value="XM_018307316.1"/>
</dbReference>
<dbReference type="PRINTS" id="PR00385">
    <property type="entry name" value="P450"/>
</dbReference>
<feature type="binding site" description="axial binding residue" evidence="4">
    <location>
        <position position="472"/>
    </location>
    <ligand>
        <name>heme</name>
        <dbReference type="ChEBI" id="CHEBI:30413"/>
    </ligand>
    <ligandPart>
        <name>Fe</name>
        <dbReference type="ChEBI" id="CHEBI:18248"/>
    </ligandPart>
</feature>
<name>A0A1B7XTX7_COLHI</name>
<dbReference type="GeneID" id="28871423"/>
<keyword evidence="1 4" id="KW-0349">Heme</keyword>
<gene>
    <name evidence="6" type="ORF">CH63R_12342</name>
</gene>
<feature type="transmembrane region" description="Helical" evidence="5">
    <location>
        <begin position="6"/>
        <end position="25"/>
    </location>
</feature>
<organism evidence="6 7">
    <name type="scientific">Colletotrichum higginsianum (strain IMI 349063)</name>
    <name type="common">Crucifer anthracnose fungus</name>
    <dbReference type="NCBI Taxonomy" id="759273"/>
    <lineage>
        <taxon>Eukaryota</taxon>
        <taxon>Fungi</taxon>
        <taxon>Dikarya</taxon>
        <taxon>Ascomycota</taxon>
        <taxon>Pezizomycotina</taxon>
        <taxon>Sordariomycetes</taxon>
        <taxon>Hypocreomycetidae</taxon>
        <taxon>Glomerellales</taxon>
        <taxon>Glomerellaceae</taxon>
        <taxon>Colletotrichum</taxon>
        <taxon>Colletotrichum destructivum species complex</taxon>
    </lineage>
</organism>
<reference evidence="7" key="1">
    <citation type="journal article" date="2017" name="BMC Genomics">
        <title>Gapless genome assembly of Colletotrichum higginsianum reveals chromosome structure and association of transposable elements with secondary metabolite gene clusters.</title>
        <authorList>
            <person name="Dallery J.-F."/>
            <person name="Lapalu N."/>
            <person name="Zampounis A."/>
            <person name="Pigne S."/>
            <person name="Luyten I."/>
            <person name="Amselem J."/>
            <person name="Wittenberg A.H.J."/>
            <person name="Zhou S."/>
            <person name="de Queiroz M.V."/>
            <person name="Robin G.P."/>
            <person name="Auger A."/>
            <person name="Hainaut M."/>
            <person name="Henrissat B."/>
            <person name="Kim K.-T."/>
            <person name="Lee Y.-H."/>
            <person name="Lespinet O."/>
            <person name="Schwartz D.C."/>
            <person name="Thon M.R."/>
            <person name="O'Connell R.J."/>
        </authorList>
    </citation>
    <scope>NUCLEOTIDE SEQUENCE [LARGE SCALE GENOMIC DNA]</scope>
    <source>
        <strain evidence="7">IMI 349063</strain>
    </source>
</reference>
<accession>A0A1B7XTX7</accession>
<keyword evidence="5" id="KW-1133">Transmembrane helix</keyword>
<keyword evidence="7" id="KW-1185">Reference proteome</keyword>
<sequence>MNLTGLILAASAAVALMLLQWLAFIRKTSVIRNSWKRLPGMPRSFFRGNLDNLAPLVAPDRHLDYGLYTIWKTLDRPKWFLVDLWPRQQPLICIADANIAEQLTRATQDALESTPKMATPESLKTLIGATSVSTAQGWEWRHVRQRLNPLFRPKVVYATLPLVINHTNTFVARLLETARTGVDVPLGDYLADLATDVIGSCVVGYNMGSQKSAEGEREKGPDGLLTILRDSVALQPHFFGSGLLAGIRRLSARRKLKDYQRTLDARIGSIIQHDTKTGFAAKYIGSDTWTPSLFQQSIDQFKTLILAGQDTTACALQWCFFYLWKHPAVLSELRSEHDSVLGTDLAGVSSRLRDGPQLLQKLPYTTAVIKETLRLRGISGTTREPAKDFCIDVDGEQVQLEAGAICYVNNFLLMKNPEYWGPDAEDFRPGRFLESEADLISDEAGDGELHPHPKQRMRHIAYRPFERGPRNCIGQELSMLEMRVVLALTVRRFNFIKQGLDGVQDEEVYDISRVVHSPVDRMKMRFQERFGDSSKS</sequence>
<comment type="cofactor">
    <cofactor evidence="4">
        <name>heme</name>
        <dbReference type="ChEBI" id="CHEBI:30413"/>
    </cofactor>
</comment>
<proteinExistence type="predicted"/>
<dbReference type="InterPro" id="IPR001128">
    <property type="entry name" value="Cyt_P450"/>
</dbReference>
<dbReference type="InterPro" id="IPR002401">
    <property type="entry name" value="Cyt_P450_E_grp-I"/>
</dbReference>
<dbReference type="InterPro" id="IPR050121">
    <property type="entry name" value="Cytochrome_P450_monoxygenase"/>
</dbReference>
<keyword evidence="5" id="KW-0472">Membrane</keyword>
<dbReference type="GO" id="GO:0004497">
    <property type="term" value="F:monooxygenase activity"/>
    <property type="evidence" value="ECO:0007669"/>
    <property type="project" value="InterPro"/>
</dbReference>
<keyword evidence="5" id="KW-0812">Transmembrane</keyword>
<evidence type="ECO:0000256" key="2">
    <source>
        <dbReference type="ARBA" id="ARBA00022723"/>
    </source>
</evidence>
<dbReference type="PANTHER" id="PTHR24305">
    <property type="entry name" value="CYTOCHROME P450"/>
    <property type="match status" value="1"/>
</dbReference>
<protein>
    <submittedName>
        <fullName evidence="6">AflN protein</fullName>
    </submittedName>
</protein>
<evidence type="ECO:0000256" key="4">
    <source>
        <dbReference type="PIRSR" id="PIRSR602401-1"/>
    </source>
</evidence>
<evidence type="ECO:0000256" key="1">
    <source>
        <dbReference type="ARBA" id="ARBA00022617"/>
    </source>
</evidence>
<dbReference type="PANTHER" id="PTHR24305:SF222">
    <property type="entry name" value="CYTOCHROME P450 MONOOXYGENASE STCS"/>
    <property type="match status" value="1"/>
</dbReference>
<dbReference type="GO" id="GO:0016705">
    <property type="term" value="F:oxidoreductase activity, acting on paired donors, with incorporation or reduction of molecular oxygen"/>
    <property type="evidence" value="ECO:0007669"/>
    <property type="project" value="InterPro"/>
</dbReference>
<dbReference type="GO" id="GO:0005506">
    <property type="term" value="F:iron ion binding"/>
    <property type="evidence" value="ECO:0007669"/>
    <property type="project" value="InterPro"/>
</dbReference>
<dbReference type="Pfam" id="PF00067">
    <property type="entry name" value="p450"/>
    <property type="match status" value="1"/>
</dbReference>
<dbReference type="SUPFAM" id="SSF48264">
    <property type="entry name" value="Cytochrome P450"/>
    <property type="match status" value="1"/>
</dbReference>
<keyword evidence="3 4" id="KW-0408">Iron</keyword>
<evidence type="ECO:0000313" key="7">
    <source>
        <dbReference type="Proteomes" id="UP000092177"/>
    </source>
</evidence>
<comment type="caution">
    <text evidence="6">The sequence shown here is derived from an EMBL/GenBank/DDBJ whole genome shotgun (WGS) entry which is preliminary data.</text>
</comment>
<dbReference type="Proteomes" id="UP000092177">
    <property type="component" value="Chromosome 9"/>
</dbReference>
<evidence type="ECO:0000313" key="6">
    <source>
        <dbReference type="EMBL" id="OBR03215.1"/>
    </source>
</evidence>
<evidence type="ECO:0000256" key="5">
    <source>
        <dbReference type="SAM" id="Phobius"/>
    </source>
</evidence>
<dbReference type="OrthoDB" id="10029320at2759"/>
<dbReference type="KEGG" id="chig:CH63R_12342"/>
<dbReference type="GO" id="GO:0020037">
    <property type="term" value="F:heme binding"/>
    <property type="evidence" value="ECO:0007669"/>
    <property type="project" value="InterPro"/>
</dbReference>
<dbReference type="AlphaFoldDB" id="A0A1B7XTX7"/>
<dbReference type="Gene3D" id="1.10.630.10">
    <property type="entry name" value="Cytochrome P450"/>
    <property type="match status" value="1"/>
</dbReference>
<dbReference type="PRINTS" id="PR00463">
    <property type="entry name" value="EP450I"/>
</dbReference>
<dbReference type="VEuPathDB" id="FungiDB:CH63R_12342"/>
<evidence type="ECO:0000256" key="3">
    <source>
        <dbReference type="ARBA" id="ARBA00023004"/>
    </source>
</evidence>
<keyword evidence="2 4" id="KW-0479">Metal-binding</keyword>
<dbReference type="InterPro" id="IPR036396">
    <property type="entry name" value="Cyt_P450_sf"/>
</dbReference>
<dbReference type="EMBL" id="LTAN01000009">
    <property type="protein sequence ID" value="OBR03215.1"/>
    <property type="molecule type" value="Genomic_DNA"/>
</dbReference>